<evidence type="ECO:0000313" key="7">
    <source>
        <dbReference type="Proteomes" id="UP000274922"/>
    </source>
</evidence>
<comment type="subcellular location">
    <subcellularLocation>
        <location evidence="1">Cytoplasm</location>
    </subcellularLocation>
</comment>
<comment type="similarity">
    <text evidence="2">Belongs to the 5'-AMP-activated protein kinase beta subunit family.</text>
</comment>
<dbReference type="InterPro" id="IPR014756">
    <property type="entry name" value="Ig_E-set"/>
</dbReference>
<evidence type="ECO:0000259" key="5">
    <source>
        <dbReference type="SMART" id="SM01010"/>
    </source>
</evidence>
<dbReference type="InterPro" id="IPR013783">
    <property type="entry name" value="Ig-like_fold"/>
</dbReference>
<dbReference type="InterPro" id="IPR032640">
    <property type="entry name" value="AMPK1_CBM"/>
</dbReference>
<dbReference type="SMART" id="SM01010">
    <property type="entry name" value="AMPKBI"/>
    <property type="match status" value="1"/>
</dbReference>
<name>A0A4V1IUE0_9FUNG</name>
<feature type="non-terminal residue" evidence="6">
    <location>
        <position position="1"/>
    </location>
</feature>
<accession>A0A4V1IUE0</accession>
<evidence type="ECO:0000256" key="3">
    <source>
        <dbReference type="ARBA" id="ARBA00022490"/>
    </source>
</evidence>
<dbReference type="GO" id="GO:0019901">
    <property type="term" value="F:protein kinase binding"/>
    <property type="evidence" value="ECO:0007669"/>
    <property type="project" value="TreeGrafter"/>
</dbReference>
<dbReference type="GO" id="GO:0005634">
    <property type="term" value="C:nucleus"/>
    <property type="evidence" value="ECO:0007669"/>
    <property type="project" value="TreeGrafter"/>
</dbReference>
<keyword evidence="3" id="KW-0963">Cytoplasm</keyword>
<dbReference type="STRING" id="1555241.A0A4V1IUE0"/>
<protein>
    <recommendedName>
        <fullName evidence="5">Association with the SNF1 complex (ASC) domain-containing protein</fullName>
    </recommendedName>
</protein>
<evidence type="ECO:0000256" key="4">
    <source>
        <dbReference type="SAM" id="MobiDB-lite"/>
    </source>
</evidence>
<dbReference type="InterPro" id="IPR037256">
    <property type="entry name" value="ASC_dom_sf"/>
</dbReference>
<dbReference type="Gene3D" id="2.60.40.10">
    <property type="entry name" value="Immunoglobulins"/>
    <property type="match status" value="1"/>
</dbReference>
<feature type="non-terminal residue" evidence="6">
    <location>
        <position position="225"/>
    </location>
</feature>
<feature type="compositionally biased region" description="Low complexity" evidence="4">
    <location>
        <begin position="145"/>
        <end position="160"/>
    </location>
</feature>
<dbReference type="Proteomes" id="UP000274922">
    <property type="component" value="Unassembled WGS sequence"/>
</dbReference>
<feature type="domain" description="Association with the SNF1 complex (ASC)" evidence="5">
    <location>
        <begin position="113"/>
        <end position="225"/>
    </location>
</feature>
<dbReference type="GO" id="GO:0031588">
    <property type="term" value="C:nucleotide-activated protein kinase complex"/>
    <property type="evidence" value="ECO:0007669"/>
    <property type="project" value="TreeGrafter"/>
</dbReference>
<dbReference type="Gene3D" id="6.20.250.60">
    <property type="match status" value="1"/>
</dbReference>
<dbReference type="InterPro" id="IPR050827">
    <property type="entry name" value="CRP1_MDG1_kinase"/>
</dbReference>
<evidence type="ECO:0000256" key="1">
    <source>
        <dbReference type="ARBA" id="ARBA00004496"/>
    </source>
</evidence>
<dbReference type="Pfam" id="PF16561">
    <property type="entry name" value="AMPK1_CBM"/>
    <property type="match status" value="1"/>
</dbReference>
<evidence type="ECO:0000313" key="6">
    <source>
        <dbReference type="EMBL" id="RKP00229.1"/>
    </source>
</evidence>
<dbReference type="OrthoDB" id="531008at2759"/>
<dbReference type="SUPFAM" id="SSF81296">
    <property type="entry name" value="E set domains"/>
    <property type="match status" value="1"/>
</dbReference>
<dbReference type="AlphaFoldDB" id="A0A4V1IUE0"/>
<feature type="compositionally biased region" description="Pro residues" evidence="4">
    <location>
        <begin position="161"/>
        <end position="171"/>
    </location>
</feature>
<dbReference type="PANTHER" id="PTHR10343">
    <property type="entry name" value="5'-AMP-ACTIVATED PROTEIN KINASE , BETA SUBUNIT"/>
    <property type="match status" value="1"/>
</dbReference>
<organism evidence="6 7">
    <name type="scientific">Caulochytrium protostelioides</name>
    <dbReference type="NCBI Taxonomy" id="1555241"/>
    <lineage>
        <taxon>Eukaryota</taxon>
        <taxon>Fungi</taxon>
        <taxon>Fungi incertae sedis</taxon>
        <taxon>Chytridiomycota</taxon>
        <taxon>Chytridiomycota incertae sedis</taxon>
        <taxon>Chytridiomycetes</taxon>
        <taxon>Caulochytriales</taxon>
        <taxon>Caulochytriaceae</taxon>
        <taxon>Caulochytrium</taxon>
    </lineage>
</organism>
<dbReference type="CDD" id="cd02859">
    <property type="entry name" value="E_set_AMPKbeta_like_N"/>
    <property type="match status" value="1"/>
</dbReference>
<dbReference type="GO" id="GO:0007165">
    <property type="term" value="P:signal transduction"/>
    <property type="evidence" value="ECO:0007669"/>
    <property type="project" value="UniProtKB-ARBA"/>
</dbReference>
<dbReference type="PANTHER" id="PTHR10343:SF84">
    <property type="entry name" value="5'-AMP-ACTIVATED PROTEIN KINASE SUBUNIT BETA-1"/>
    <property type="match status" value="1"/>
</dbReference>
<gene>
    <name evidence="6" type="ORF">CXG81DRAFT_1859</name>
</gene>
<reference evidence="7" key="1">
    <citation type="journal article" date="2018" name="Nat. Microbiol.">
        <title>Leveraging single-cell genomics to expand the fungal tree of life.</title>
        <authorList>
            <person name="Ahrendt S.R."/>
            <person name="Quandt C.A."/>
            <person name="Ciobanu D."/>
            <person name="Clum A."/>
            <person name="Salamov A."/>
            <person name="Andreopoulos B."/>
            <person name="Cheng J.F."/>
            <person name="Woyke T."/>
            <person name="Pelin A."/>
            <person name="Henrissat B."/>
            <person name="Reynolds N.K."/>
            <person name="Benny G.L."/>
            <person name="Smith M.E."/>
            <person name="James T.Y."/>
            <person name="Grigoriev I.V."/>
        </authorList>
    </citation>
    <scope>NUCLEOTIDE SEQUENCE [LARGE SCALE GENOMIC DNA]</scope>
    <source>
        <strain evidence="7">ATCC 52028</strain>
    </source>
</reference>
<dbReference type="EMBL" id="ML014228">
    <property type="protein sequence ID" value="RKP00229.1"/>
    <property type="molecule type" value="Genomic_DNA"/>
</dbReference>
<dbReference type="GO" id="GO:0005737">
    <property type="term" value="C:cytoplasm"/>
    <property type="evidence" value="ECO:0007669"/>
    <property type="project" value="UniProtKB-SubCell"/>
</dbReference>
<sequence length="225" mass="24678">IPIMVNWAQAGHVVYITGTFNQWKQKVRLSKSTTDFTAVIDMPPGMHMLKFIVDDEWKCSEDLPVACEADGNLVNYLQVSDETGEQQQDGLDDLARFGETDWDVPKPVTPPLSHSPLGTYTNEIPAYLSAMHQPQPPSILRGSKQAAAEQAAAAAAAASPPKLPQEPPPHLPPHLEKVILNAPMLDDHDPSTLGVPQHVNLNHLYTCSIRDGVMGVACTTRYREK</sequence>
<proteinExistence type="inferred from homology"/>
<evidence type="ECO:0000256" key="2">
    <source>
        <dbReference type="ARBA" id="ARBA00010926"/>
    </source>
</evidence>
<dbReference type="Pfam" id="PF04739">
    <property type="entry name" value="AMPKBI"/>
    <property type="match status" value="1"/>
</dbReference>
<dbReference type="FunFam" id="2.60.40.10:FF:000562">
    <property type="entry name" value="Snf1 kinase complex beta-subunit Gal83"/>
    <property type="match status" value="1"/>
</dbReference>
<dbReference type="SUPFAM" id="SSF160219">
    <property type="entry name" value="AMPKBI-like"/>
    <property type="match status" value="1"/>
</dbReference>
<keyword evidence="7" id="KW-1185">Reference proteome</keyword>
<feature type="region of interest" description="Disordered" evidence="4">
    <location>
        <begin position="133"/>
        <end position="171"/>
    </location>
</feature>
<dbReference type="InterPro" id="IPR006828">
    <property type="entry name" value="ASC_dom"/>
</dbReference>